<dbReference type="EMBL" id="OU594957">
    <property type="protein sequence ID" value="CAG9282240.1"/>
    <property type="molecule type" value="Genomic_DNA"/>
</dbReference>
<dbReference type="AlphaFoldDB" id="A0A8J9SKH3"/>
<reference evidence="1" key="1">
    <citation type="submission" date="2022-02" db="EMBL/GenBank/DDBJ databases">
        <authorList>
            <person name="Giguere J D."/>
        </authorList>
    </citation>
    <scope>NUCLEOTIDE SEQUENCE</scope>
    <source>
        <strain evidence="1">CCAP 1055/1</strain>
    </source>
</reference>
<accession>A0A8J9SKH3</accession>
<dbReference type="Proteomes" id="UP000836788">
    <property type="component" value="Chromosome 16"/>
</dbReference>
<protein>
    <submittedName>
        <fullName evidence="1">Uncharacterized protein</fullName>
    </submittedName>
</protein>
<proteinExistence type="predicted"/>
<sequence length="144" mass="15751">MAFGGATPAHVTIRFVPPRTRPHGRPSASTKYLGGLPIRIVDRYRYGVLCRRGCCRGQDRNPTRNKSRAVGAAAAYDSHTGTSVVWWYVRHGGRVHERFRLRPSGGKSSTVPSHPIPNGSSYSVGPVCANNNAELDHLYGIINL</sequence>
<evidence type="ECO:0000313" key="1">
    <source>
        <dbReference type="EMBL" id="CAG9282240.1"/>
    </source>
</evidence>
<gene>
    <name evidence="1" type="ORF">PTTT1_LOCUS18999</name>
</gene>
<name>A0A8J9SKH3_PHATR</name>
<organism evidence="1">
    <name type="scientific">Phaeodactylum tricornutum</name>
    <name type="common">Diatom</name>
    <dbReference type="NCBI Taxonomy" id="2850"/>
    <lineage>
        <taxon>Eukaryota</taxon>
        <taxon>Sar</taxon>
        <taxon>Stramenopiles</taxon>
        <taxon>Ochrophyta</taxon>
        <taxon>Bacillariophyta</taxon>
        <taxon>Bacillariophyceae</taxon>
        <taxon>Bacillariophycidae</taxon>
        <taxon>Naviculales</taxon>
        <taxon>Phaeodactylaceae</taxon>
        <taxon>Phaeodactylum</taxon>
    </lineage>
</organism>